<evidence type="ECO:0000256" key="2">
    <source>
        <dbReference type="SAM" id="Phobius"/>
    </source>
</evidence>
<evidence type="ECO:0000256" key="1">
    <source>
        <dbReference type="SAM" id="MobiDB-lite"/>
    </source>
</evidence>
<feature type="region of interest" description="Disordered" evidence="1">
    <location>
        <begin position="181"/>
        <end position="203"/>
    </location>
</feature>
<gene>
    <name evidence="3" type="ORF">NDI37_16570</name>
</gene>
<keyword evidence="2" id="KW-0472">Membrane</keyword>
<accession>A0ABV0JRI8</accession>
<keyword evidence="2" id="KW-1133">Transmembrane helix</keyword>
<feature type="transmembrane region" description="Helical" evidence="2">
    <location>
        <begin position="6"/>
        <end position="25"/>
    </location>
</feature>
<evidence type="ECO:0008006" key="5">
    <source>
        <dbReference type="Google" id="ProtNLM"/>
    </source>
</evidence>
<reference evidence="3 4" key="1">
    <citation type="submission" date="2022-04" db="EMBL/GenBank/DDBJ databases">
        <title>Positive selection, recombination, and allopatry shape intraspecific diversity of widespread and dominant cyanobacteria.</title>
        <authorList>
            <person name="Wei J."/>
            <person name="Shu W."/>
            <person name="Hu C."/>
        </authorList>
    </citation>
    <scope>NUCLEOTIDE SEQUENCE [LARGE SCALE GENOMIC DNA]</scope>
    <source>
        <strain evidence="3 4">GB2-A5</strain>
    </source>
</reference>
<feature type="region of interest" description="Disordered" evidence="1">
    <location>
        <begin position="36"/>
        <end position="70"/>
    </location>
</feature>
<protein>
    <recommendedName>
        <fullName evidence="5">DUF4177 domain-containing protein</fullName>
    </recommendedName>
</protein>
<dbReference type="Proteomes" id="UP001442494">
    <property type="component" value="Unassembled WGS sequence"/>
</dbReference>
<dbReference type="EMBL" id="JAMPKK010000037">
    <property type="protein sequence ID" value="MEP0866080.1"/>
    <property type="molecule type" value="Genomic_DNA"/>
</dbReference>
<keyword evidence="2" id="KW-0812">Transmembrane</keyword>
<sequence length="203" mass="22853">MLEVIFGSLLVGSLGMDAVMLSGWMRWQQVVTRQQDEEEEETLTRYESKQDSAPAELLSSNGGSGGASKEPRMMGWEFKIVRASSDLFRNSAIFQKLCEEEAQSGWILLEKLDDRRVRFKRAIAMRDIIPSESLSYDPYRSHYGTRLRRRTGVYAIAAVIAMSLPAYLGYVLVSRTLDNSSRTISPPDSPPEKLSFPTRPPAP</sequence>
<feature type="transmembrane region" description="Helical" evidence="2">
    <location>
        <begin position="153"/>
        <end position="173"/>
    </location>
</feature>
<evidence type="ECO:0000313" key="4">
    <source>
        <dbReference type="Proteomes" id="UP001442494"/>
    </source>
</evidence>
<organism evidence="3 4">
    <name type="scientific">Funiculus sociatus GB2-A5</name>
    <dbReference type="NCBI Taxonomy" id="2933946"/>
    <lineage>
        <taxon>Bacteria</taxon>
        <taxon>Bacillati</taxon>
        <taxon>Cyanobacteriota</taxon>
        <taxon>Cyanophyceae</taxon>
        <taxon>Coleofasciculales</taxon>
        <taxon>Coleofasciculaceae</taxon>
        <taxon>Funiculus</taxon>
    </lineage>
</organism>
<comment type="caution">
    <text evidence="3">The sequence shown here is derived from an EMBL/GenBank/DDBJ whole genome shotgun (WGS) entry which is preliminary data.</text>
</comment>
<dbReference type="RefSeq" id="WP_190423682.1">
    <property type="nucleotide sequence ID" value="NZ_JAMPKK010000037.1"/>
</dbReference>
<proteinExistence type="predicted"/>
<name>A0ABV0JRI8_9CYAN</name>
<evidence type="ECO:0000313" key="3">
    <source>
        <dbReference type="EMBL" id="MEP0866080.1"/>
    </source>
</evidence>
<keyword evidence="4" id="KW-1185">Reference proteome</keyword>